<feature type="transmembrane region" description="Helical" evidence="2">
    <location>
        <begin position="6"/>
        <end position="26"/>
    </location>
</feature>
<gene>
    <name evidence="3" type="ORF">FYJ65_00995</name>
</gene>
<evidence type="ECO:0000313" key="4">
    <source>
        <dbReference type="Proteomes" id="UP000469424"/>
    </source>
</evidence>
<feature type="region of interest" description="Disordered" evidence="1">
    <location>
        <begin position="49"/>
        <end position="69"/>
    </location>
</feature>
<keyword evidence="2" id="KW-0472">Membrane</keyword>
<comment type="caution">
    <text evidence="3">The sequence shown here is derived from an EMBL/GenBank/DDBJ whole genome shotgun (WGS) entry which is preliminary data.</text>
</comment>
<sequence length="69" mass="8277">MNEFLYYCIISFVGSIVLIFLSKVVMNKPLRRDVNYYETTEKEEELQMLRKANLSKKKNDKRDRKGGRK</sequence>
<dbReference type="EMBL" id="VUNA01000001">
    <property type="protein sequence ID" value="MST69928.1"/>
    <property type="molecule type" value="Genomic_DNA"/>
</dbReference>
<keyword evidence="2" id="KW-0812">Transmembrane</keyword>
<dbReference type="Proteomes" id="UP000469424">
    <property type="component" value="Unassembled WGS sequence"/>
</dbReference>
<organism evidence="3 4">
    <name type="scientific">Mogibacterium kristiansenii</name>
    <dbReference type="NCBI Taxonomy" id="2606708"/>
    <lineage>
        <taxon>Bacteria</taxon>
        <taxon>Bacillati</taxon>
        <taxon>Bacillota</taxon>
        <taxon>Clostridia</taxon>
        <taxon>Peptostreptococcales</taxon>
        <taxon>Anaerovoracaceae</taxon>
        <taxon>Mogibacterium</taxon>
    </lineage>
</organism>
<name>A0A6N7XFD5_9FIRM</name>
<protein>
    <submittedName>
        <fullName evidence="3">Uncharacterized protein</fullName>
    </submittedName>
</protein>
<keyword evidence="2" id="KW-1133">Transmembrane helix</keyword>
<reference evidence="3 4" key="1">
    <citation type="submission" date="2019-08" db="EMBL/GenBank/DDBJ databases">
        <title>In-depth cultivation of the pig gut microbiome towards novel bacterial diversity and tailored functional studies.</title>
        <authorList>
            <person name="Wylensek D."/>
            <person name="Hitch T.C.A."/>
            <person name="Clavel T."/>
        </authorList>
    </citation>
    <scope>NUCLEOTIDE SEQUENCE [LARGE SCALE GENOMIC DNA]</scope>
    <source>
        <strain evidence="3 4">WCA-MUC-591-APC-4B</strain>
    </source>
</reference>
<dbReference type="RefSeq" id="WP_154553481.1">
    <property type="nucleotide sequence ID" value="NZ_JAQXUZ010000004.1"/>
</dbReference>
<proteinExistence type="predicted"/>
<evidence type="ECO:0000313" key="3">
    <source>
        <dbReference type="EMBL" id="MST69928.1"/>
    </source>
</evidence>
<dbReference type="AlphaFoldDB" id="A0A6N7XFD5"/>
<evidence type="ECO:0000256" key="1">
    <source>
        <dbReference type="SAM" id="MobiDB-lite"/>
    </source>
</evidence>
<keyword evidence="4" id="KW-1185">Reference proteome</keyword>
<evidence type="ECO:0000256" key="2">
    <source>
        <dbReference type="SAM" id="Phobius"/>
    </source>
</evidence>
<accession>A0A6N7XFD5</accession>
<feature type="compositionally biased region" description="Basic residues" evidence="1">
    <location>
        <begin position="53"/>
        <end position="69"/>
    </location>
</feature>